<sequence>MSKQSLTKAQANLTALAFPDFAAADLFVKLCSGARGVAARRHCEDPRRSLRDDPVSAGLMPKASARPSPCCLIGRHRRVRPVLTTLR</sequence>
<comment type="caution">
    <text evidence="1">The sequence shown here is derived from an EMBL/GenBank/DDBJ whole genome shotgun (WGS) entry which is preliminary data.</text>
</comment>
<gene>
    <name evidence="1" type="ORF">EV653_2274</name>
</gene>
<dbReference type="AlphaFoldDB" id="A0A4R8CM24"/>
<evidence type="ECO:0000313" key="1">
    <source>
        <dbReference type="EMBL" id="TDW77110.1"/>
    </source>
</evidence>
<reference evidence="1 2" key="1">
    <citation type="submission" date="2019-03" db="EMBL/GenBank/DDBJ databases">
        <title>Genomic Encyclopedia of Type Strains, Phase III (KMG-III): the genomes of soil and plant-associated and newly described type strains.</title>
        <authorList>
            <person name="Whitman W."/>
        </authorList>
    </citation>
    <scope>NUCLEOTIDE SEQUENCE [LARGE SCALE GENOMIC DNA]</scope>
    <source>
        <strain evidence="1 2">VKM Ac-2573</strain>
    </source>
</reference>
<evidence type="ECO:0000313" key="2">
    <source>
        <dbReference type="Proteomes" id="UP000295146"/>
    </source>
</evidence>
<accession>A0A4R8CM24</accession>
<dbReference type="Proteomes" id="UP000295146">
    <property type="component" value="Unassembled WGS sequence"/>
</dbReference>
<organism evidence="1 2">
    <name type="scientific">Kribbella pratensis</name>
    <dbReference type="NCBI Taxonomy" id="2512112"/>
    <lineage>
        <taxon>Bacteria</taxon>
        <taxon>Bacillati</taxon>
        <taxon>Actinomycetota</taxon>
        <taxon>Actinomycetes</taxon>
        <taxon>Propionibacteriales</taxon>
        <taxon>Kribbellaceae</taxon>
        <taxon>Kribbella</taxon>
    </lineage>
</organism>
<keyword evidence="2" id="KW-1185">Reference proteome</keyword>
<name>A0A4R8CM24_9ACTN</name>
<protein>
    <submittedName>
        <fullName evidence="1">Uncharacterized protein</fullName>
    </submittedName>
</protein>
<proteinExistence type="predicted"/>
<dbReference type="EMBL" id="SODP01000001">
    <property type="protein sequence ID" value="TDW77110.1"/>
    <property type="molecule type" value="Genomic_DNA"/>
</dbReference>